<accession>A0ABS8GGG2</accession>
<dbReference type="NCBIfam" id="TIGR02118">
    <property type="entry name" value="EthD family reductase"/>
    <property type="match status" value="1"/>
</dbReference>
<evidence type="ECO:0000313" key="2">
    <source>
        <dbReference type="EMBL" id="MCC3265490.1"/>
    </source>
</evidence>
<sequence length="114" mass="12929">MYDLIIVSSKPPEWTHEEFIEWWRGPHAEATLKIPGLRSWRQIEIDRALDKRSQDWDGVSMLSFDSSEAADAAFASEEWKDAVAQVGDMRGRRLAFLGEEIVRVPENAVGKAGL</sequence>
<name>A0ABS8GGG2_9MICC</name>
<organism evidence="2 3">
    <name type="scientific">Arthrobacter gengyunqii</name>
    <dbReference type="NCBI Taxonomy" id="2886940"/>
    <lineage>
        <taxon>Bacteria</taxon>
        <taxon>Bacillati</taxon>
        <taxon>Actinomycetota</taxon>
        <taxon>Actinomycetes</taxon>
        <taxon>Micrococcales</taxon>
        <taxon>Micrococcaceae</taxon>
        <taxon>Arthrobacter</taxon>
    </lineage>
</organism>
<dbReference type="Gene3D" id="3.30.70.100">
    <property type="match status" value="1"/>
</dbReference>
<dbReference type="EMBL" id="JAJFZQ010000004">
    <property type="protein sequence ID" value="MCC3265490.1"/>
    <property type="molecule type" value="Genomic_DNA"/>
</dbReference>
<feature type="domain" description="EthD" evidence="1">
    <location>
        <begin position="12"/>
        <end position="83"/>
    </location>
</feature>
<dbReference type="Pfam" id="PF07110">
    <property type="entry name" value="EthD"/>
    <property type="match status" value="1"/>
</dbReference>
<proteinExistence type="predicted"/>
<evidence type="ECO:0000259" key="1">
    <source>
        <dbReference type="Pfam" id="PF07110"/>
    </source>
</evidence>
<reference evidence="2" key="1">
    <citation type="submission" date="2021-10" db="EMBL/GenBank/DDBJ databases">
        <title>Novel species in genus Arthrobacter.</title>
        <authorList>
            <person name="Liu Y."/>
        </authorList>
    </citation>
    <scope>NUCLEOTIDE SEQUENCE</scope>
    <source>
        <strain evidence="2">Zg-Y786</strain>
    </source>
</reference>
<comment type="caution">
    <text evidence="2">The sequence shown here is derived from an EMBL/GenBank/DDBJ whole genome shotgun (WGS) entry which is preliminary data.</text>
</comment>
<dbReference type="Proteomes" id="UP001139168">
    <property type="component" value="Unassembled WGS sequence"/>
</dbReference>
<dbReference type="InterPro" id="IPR009799">
    <property type="entry name" value="EthD_dom"/>
</dbReference>
<dbReference type="SUPFAM" id="SSF54909">
    <property type="entry name" value="Dimeric alpha+beta barrel"/>
    <property type="match status" value="1"/>
</dbReference>
<gene>
    <name evidence="2" type="ORF">LJ752_05465</name>
</gene>
<keyword evidence="3" id="KW-1185">Reference proteome</keyword>
<protein>
    <submittedName>
        <fullName evidence="2">EthD family reductase</fullName>
    </submittedName>
</protein>
<evidence type="ECO:0000313" key="3">
    <source>
        <dbReference type="Proteomes" id="UP001139168"/>
    </source>
</evidence>
<dbReference type="InterPro" id="IPR011008">
    <property type="entry name" value="Dimeric_a/b-barrel"/>
</dbReference>
<dbReference type="RefSeq" id="WP_227890330.1">
    <property type="nucleotide sequence ID" value="NZ_JAJFZQ010000004.1"/>
</dbReference>